<reference evidence="2 3" key="1">
    <citation type="submission" date="2018-02" db="EMBL/GenBank/DDBJ databases">
        <title>Complete genome of the streamlined marine actinobacterium Pontimonas salivibrio CL-TW6 adapted to coastal planktonic lifestype.</title>
        <authorList>
            <person name="Cho B.C."/>
            <person name="Hardies S.C."/>
            <person name="Jang G.I."/>
            <person name="Hwang C.Y."/>
        </authorList>
    </citation>
    <scope>NUCLEOTIDE SEQUENCE [LARGE SCALE GENOMIC DNA]</scope>
    <source>
        <strain evidence="2 3">CL-TW6</strain>
    </source>
</reference>
<accession>A0A2L2BR87</accession>
<protein>
    <submittedName>
        <fullName evidence="2">DUF4282-like protein</fullName>
    </submittedName>
</protein>
<keyword evidence="1" id="KW-0472">Membrane</keyword>
<keyword evidence="3" id="KW-1185">Reference proteome</keyword>
<sequence>MSDSADMTGAPTQQKGFFAALFDLKFEEWVTLRVAGVLYVIILALLGIFGVVAFFSLLFEGGISILFALVGVPLGLFIAVLLIRLSFEATVALIAVARNTESLKDKS</sequence>
<keyword evidence="1" id="KW-1133">Transmembrane helix</keyword>
<feature type="transmembrane region" description="Helical" evidence="1">
    <location>
        <begin position="34"/>
        <end position="57"/>
    </location>
</feature>
<gene>
    <name evidence="2" type="ORF">C3B54_111243</name>
</gene>
<dbReference type="RefSeq" id="WP_158665568.1">
    <property type="nucleotide sequence ID" value="NZ_CP026923.1"/>
</dbReference>
<dbReference type="InterPro" id="IPR025557">
    <property type="entry name" value="DUF4282"/>
</dbReference>
<evidence type="ECO:0000313" key="2">
    <source>
        <dbReference type="EMBL" id="AVG24193.1"/>
    </source>
</evidence>
<dbReference type="AlphaFoldDB" id="A0A2L2BR87"/>
<organism evidence="2 3">
    <name type="scientific">Pontimonas salivibrio</name>
    <dbReference type="NCBI Taxonomy" id="1159327"/>
    <lineage>
        <taxon>Bacteria</taxon>
        <taxon>Bacillati</taxon>
        <taxon>Actinomycetota</taxon>
        <taxon>Actinomycetes</taxon>
        <taxon>Micrococcales</taxon>
        <taxon>Microbacteriaceae</taxon>
        <taxon>Pontimonas</taxon>
    </lineage>
</organism>
<name>A0A2L2BR87_9MICO</name>
<dbReference type="OrthoDB" id="3261033at2"/>
<dbReference type="EMBL" id="CP026923">
    <property type="protein sequence ID" value="AVG24193.1"/>
    <property type="molecule type" value="Genomic_DNA"/>
</dbReference>
<dbReference type="KEGG" id="psai:C3B54_111243"/>
<dbReference type="Pfam" id="PF14110">
    <property type="entry name" value="DUF4282"/>
    <property type="match status" value="1"/>
</dbReference>
<dbReference type="Proteomes" id="UP000243077">
    <property type="component" value="Chromosome"/>
</dbReference>
<proteinExistence type="predicted"/>
<evidence type="ECO:0000256" key="1">
    <source>
        <dbReference type="SAM" id="Phobius"/>
    </source>
</evidence>
<feature type="transmembrane region" description="Helical" evidence="1">
    <location>
        <begin position="63"/>
        <end position="83"/>
    </location>
</feature>
<evidence type="ECO:0000313" key="3">
    <source>
        <dbReference type="Proteomes" id="UP000243077"/>
    </source>
</evidence>
<keyword evidence="1" id="KW-0812">Transmembrane</keyword>